<dbReference type="Proteomes" id="UP000886998">
    <property type="component" value="Unassembled WGS sequence"/>
</dbReference>
<feature type="chain" id="PRO_5036504066" evidence="1">
    <location>
        <begin position="22"/>
        <end position="42"/>
    </location>
</feature>
<feature type="signal peptide" evidence="1">
    <location>
        <begin position="1"/>
        <end position="21"/>
    </location>
</feature>
<feature type="non-terminal residue" evidence="2">
    <location>
        <position position="42"/>
    </location>
</feature>
<keyword evidence="3" id="KW-1185">Reference proteome</keyword>
<comment type="caution">
    <text evidence="2">The sequence shown here is derived from an EMBL/GenBank/DDBJ whole genome shotgun (WGS) entry which is preliminary data.</text>
</comment>
<evidence type="ECO:0000313" key="3">
    <source>
        <dbReference type="Proteomes" id="UP000886998"/>
    </source>
</evidence>
<reference evidence="2" key="1">
    <citation type="submission" date="2020-08" db="EMBL/GenBank/DDBJ databases">
        <title>Multicomponent nature underlies the extraordinary mechanical properties of spider dragline silk.</title>
        <authorList>
            <person name="Kono N."/>
            <person name="Nakamura H."/>
            <person name="Mori M."/>
            <person name="Yoshida Y."/>
            <person name="Ohtoshi R."/>
            <person name="Malay A.D."/>
            <person name="Moran D.A.P."/>
            <person name="Tomita M."/>
            <person name="Numata K."/>
            <person name="Arakawa K."/>
        </authorList>
    </citation>
    <scope>NUCLEOTIDE SEQUENCE</scope>
</reference>
<evidence type="ECO:0000313" key="2">
    <source>
        <dbReference type="EMBL" id="GFS30058.1"/>
    </source>
</evidence>
<name>A0A8X6M7X3_9ARAC</name>
<sequence length="42" mass="4671">MSTKMWISLFVLLCGTGFVTCNSPPIFLRNIDLAVIKENTPV</sequence>
<organism evidence="2 3">
    <name type="scientific">Trichonephila inaurata madagascariensis</name>
    <dbReference type="NCBI Taxonomy" id="2747483"/>
    <lineage>
        <taxon>Eukaryota</taxon>
        <taxon>Metazoa</taxon>
        <taxon>Ecdysozoa</taxon>
        <taxon>Arthropoda</taxon>
        <taxon>Chelicerata</taxon>
        <taxon>Arachnida</taxon>
        <taxon>Araneae</taxon>
        <taxon>Araneomorphae</taxon>
        <taxon>Entelegynae</taxon>
        <taxon>Araneoidea</taxon>
        <taxon>Nephilidae</taxon>
        <taxon>Trichonephila</taxon>
        <taxon>Trichonephila inaurata</taxon>
    </lineage>
</organism>
<protein>
    <submittedName>
        <fullName evidence="2">Uncharacterized protein</fullName>
    </submittedName>
</protein>
<proteinExistence type="predicted"/>
<accession>A0A8X6M7X3</accession>
<evidence type="ECO:0000256" key="1">
    <source>
        <dbReference type="SAM" id="SignalP"/>
    </source>
</evidence>
<keyword evidence="1" id="KW-0732">Signal</keyword>
<dbReference type="EMBL" id="BMAV01024095">
    <property type="protein sequence ID" value="GFS30058.1"/>
    <property type="molecule type" value="Genomic_DNA"/>
</dbReference>
<gene>
    <name evidence="2" type="ORF">TNIN_316551</name>
</gene>
<dbReference type="AlphaFoldDB" id="A0A8X6M7X3"/>